<feature type="transmembrane region" description="Helical" evidence="8">
    <location>
        <begin position="268"/>
        <end position="290"/>
    </location>
</feature>
<feature type="transmembrane region" description="Helical" evidence="8">
    <location>
        <begin position="399"/>
        <end position="416"/>
    </location>
</feature>
<dbReference type="InterPro" id="IPR020846">
    <property type="entry name" value="MFS_dom"/>
</dbReference>
<dbReference type="InterPro" id="IPR036259">
    <property type="entry name" value="MFS_trans_sf"/>
</dbReference>
<evidence type="ECO:0000256" key="3">
    <source>
        <dbReference type="ARBA" id="ARBA00022692"/>
    </source>
</evidence>
<dbReference type="EMBL" id="JRHA01000003">
    <property type="protein sequence ID" value="PQK12704.1"/>
    <property type="molecule type" value="Genomic_DNA"/>
</dbReference>
<evidence type="ECO:0000256" key="5">
    <source>
        <dbReference type="ARBA" id="ARBA00023136"/>
    </source>
</evidence>
<feature type="transmembrane region" description="Helical" evidence="8">
    <location>
        <begin position="310"/>
        <end position="328"/>
    </location>
</feature>
<keyword evidence="3 8" id="KW-0812">Transmembrane</keyword>
<gene>
    <name evidence="10" type="ORF">BB8028_0003g13190</name>
</gene>
<comment type="similarity">
    <text evidence="6">Belongs to the major facilitator superfamily. Allantoate permease family.</text>
</comment>
<feature type="transmembrane region" description="Helical" evidence="8">
    <location>
        <begin position="340"/>
        <end position="359"/>
    </location>
</feature>
<feature type="transmembrane region" description="Helical" evidence="8">
    <location>
        <begin position="196"/>
        <end position="218"/>
    </location>
</feature>
<evidence type="ECO:0000256" key="4">
    <source>
        <dbReference type="ARBA" id="ARBA00022989"/>
    </source>
</evidence>
<feature type="transmembrane region" description="Helical" evidence="8">
    <location>
        <begin position="76"/>
        <end position="95"/>
    </location>
</feature>
<sequence>MELDRKPVAARRWYHWHEPGTTKEEKWLIFKLDLNILTYLCLTFFVKYLDQTNVTNAFAAGMKNDLNMKGNELNWMTTWFNIGVILGAPASTLALTRINPRWWLPSCTTIWSLLVLFMYKATHVRTIYILRLFCGMAESGVLPGAWYIIGSWYKKSEIGRRTSLFYFSATGGQMLSGIIQGGIYRSLKGHKGLASWRWLFIIDFVISMPIALMGLCVCPDEPKAKRIWWMSEKERQRCIQRIKEDDRDPGTVSWNLEAVKTVLKSWQLYAFCIAWGTLELTCGVSLQRWMVLWLSSVKVDGHKKYSVPEVNFMPVGIGGAQLVWMLIASWTSDYYRNPSIVIVALGTVQLFCYIVFAVWPNNNDFIMAAFYICSAYGAIGPLIGSWLNSSCGGDRTLRAFTSGLTSSVGFGLGTAAQQTMFPVSQAPKFRPTHGFIFGIVWIVFAAIVWCGIIMPIMERRFPPRPKETQTDLDDEPHPSPLPDQRQDIIASKLS</sequence>
<keyword evidence="5 8" id="KW-0472">Membrane</keyword>
<accession>A0A2S7Y9K2</accession>
<evidence type="ECO:0000256" key="7">
    <source>
        <dbReference type="SAM" id="MobiDB-lite"/>
    </source>
</evidence>
<dbReference type="SUPFAM" id="SSF103473">
    <property type="entry name" value="MFS general substrate transporter"/>
    <property type="match status" value="1"/>
</dbReference>
<dbReference type="FunFam" id="1.20.1250.20:FF:000065">
    <property type="entry name" value="Putative MFS pantothenate transporter"/>
    <property type="match status" value="1"/>
</dbReference>
<dbReference type="Proteomes" id="UP000237441">
    <property type="component" value="Unassembled WGS sequence"/>
</dbReference>
<evidence type="ECO:0000313" key="10">
    <source>
        <dbReference type="EMBL" id="PQK12704.1"/>
    </source>
</evidence>
<dbReference type="PANTHER" id="PTHR43791">
    <property type="entry name" value="PERMEASE-RELATED"/>
    <property type="match status" value="1"/>
</dbReference>
<keyword evidence="4 8" id="KW-1133">Transmembrane helix</keyword>
<protein>
    <recommendedName>
        <fullName evidence="9">Major facilitator superfamily (MFS) profile domain-containing protein</fullName>
    </recommendedName>
</protein>
<evidence type="ECO:0000256" key="2">
    <source>
        <dbReference type="ARBA" id="ARBA00022448"/>
    </source>
</evidence>
<feature type="transmembrane region" description="Helical" evidence="8">
    <location>
        <begin position="164"/>
        <end position="184"/>
    </location>
</feature>
<comment type="caution">
    <text evidence="10">The sequence shown here is derived from an EMBL/GenBank/DDBJ whole genome shotgun (WGS) entry which is preliminary data.</text>
</comment>
<organism evidence="10 11">
    <name type="scientific">Beauveria bassiana</name>
    <name type="common">White muscardine disease fungus</name>
    <name type="synonym">Tritirachium shiotae</name>
    <dbReference type="NCBI Taxonomy" id="176275"/>
    <lineage>
        <taxon>Eukaryota</taxon>
        <taxon>Fungi</taxon>
        <taxon>Dikarya</taxon>
        <taxon>Ascomycota</taxon>
        <taxon>Pezizomycotina</taxon>
        <taxon>Sordariomycetes</taxon>
        <taxon>Hypocreomycetidae</taxon>
        <taxon>Hypocreales</taxon>
        <taxon>Cordycipitaceae</taxon>
        <taxon>Beauveria</taxon>
    </lineage>
</organism>
<evidence type="ECO:0000256" key="8">
    <source>
        <dbReference type="SAM" id="Phobius"/>
    </source>
</evidence>
<proteinExistence type="inferred from homology"/>
<dbReference type="OrthoDB" id="3639251at2759"/>
<evidence type="ECO:0000313" key="11">
    <source>
        <dbReference type="Proteomes" id="UP000237441"/>
    </source>
</evidence>
<feature type="region of interest" description="Disordered" evidence="7">
    <location>
        <begin position="463"/>
        <end position="494"/>
    </location>
</feature>
<feature type="transmembrane region" description="Helical" evidence="8">
    <location>
        <begin position="128"/>
        <end position="152"/>
    </location>
</feature>
<dbReference type="GO" id="GO:0016020">
    <property type="term" value="C:membrane"/>
    <property type="evidence" value="ECO:0007669"/>
    <property type="project" value="UniProtKB-SubCell"/>
</dbReference>
<dbReference type="Pfam" id="PF07690">
    <property type="entry name" value="MFS_1"/>
    <property type="match status" value="1"/>
</dbReference>
<dbReference type="GO" id="GO:0022857">
    <property type="term" value="F:transmembrane transporter activity"/>
    <property type="evidence" value="ECO:0007669"/>
    <property type="project" value="InterPro"/>
</dbReference>
<reference evidence="10 11" key="1">
    <citation type="submission" date="2016-07" db="EMBL/GenBank/DDBJ databases">
        <title>Comparative genomics of the entomopathogenic fungus Beauveria bassiana.</title>
        <authorList>
            <person name="Valero Jimenez C.A."/>
            <person name="Zwaan B.J."/>
            <person name="Van Kan J.A."/>
            <person name="Takken W."/>
            <person name="Debets A.J."/>
            <person name="Schoustra S.E."/>
            <person name="Koenraadt C.J."/>
        </authorList>
    </citation>
    <scope>NUCLEOTIDE SEQUENCE [LARGE SCALE GENOMIC DNA]</scope>
    <source>
        <strain evidence="10 11">ARSEF 8028</strain>
    </source>
</reference>
<evidence type="ECO:0000259" key="9">
    <source>
        <dbReference type="PROSITE" id="PS50850"/>
    </source>
</evidence>
<dbReference type="AlphaFoldDB" id="A0A2S7Y9K2"/>
<keyword evidence="2" id="KW-0813">Transport</keyword>
<dbReference type="Gene3D" id="1.20.1250.20">
    <property type="entry name" value="MFS general substrate transporter like domains"/>
    <property type="match status" value="1"/>
</dbReference>
<dbReference type="InterPro" id="IPR011701">
    <property type="entry name" value="MFS"/>
</dbReference>
<dbReference type="PROSITE" id="PS50850">
    <property type="entry name" value="MFS"/>
    <property type="match status" value="1"/>
</dbReference>
<feature type="domain" description="Major facilitator superfamily (MFS) profile" evidence="9">
    <location>
        <begin position="36"/>
        <end position="463"/>
    </location>
</feature>
<feature type="transmembrane region" description="Helical" evidence="8">
    <location>
        <begin position="102"/>
        <end position="122"/>
    </location>
</feature>
<comment type="subcellular location">
    <subcellularLocation>
        <location evidence="1">Membrane</location>
        <topology evidence="1">Multi-pass membrane protein</topology>
    </subcellularLocation>
</comment>
<feature type="transmembrane region" description="Helical" evidence="8">
    <location>
        <begin position="365"/>
        <end position="387"/>
    </location>
</feature>
<dbReference type="PANTHER" id="PTHR43791:SF39">
    <property type="entry name" value="TRANSPORTER LIZ1_SEO1, PUTATIVE (AFU_ORTHOLOGUE AFUA_3G00980)-RELATED"/>
    <property type="match status" value="1"/>
</dbReference>
<evidence type="ECO:0000256" key="1">
    <source>
        <dbReference type="ARBA" id="ARBA00004141"/>
    </source>
</evidence>
<name>A0A2S7Y9K2_BEABA</name>
<feature type="transmembrane region" description="Helical" evidence="8">
    <location>
        <begin position="436"/>
        <end position="457"/>
    </location>
</feature>
<feature type="transmembrane region" description="Helical" evidence="8">
    <location>
        <begin position="32"/>
        <end position="49"/>
    </location>
</feature>
<evidence type="ECO:0000256" key="6">
    <source>
        <dbReference type="ARBA" id="ARBA00037968"/>
    </source>
</evidence>